<keyword evidence="3" id="KW-1185">Reference proteome</keyword>
<reference evidence="2 3" key="1">
    <citation type="submission" date="2013-09" db="EMBL/GenBank/DDBJ databases">
        <title>Corchorus capsularis genome sequencing.</title>
        <authorList>
            <person name="Alam M."/>
            <person name="Haque M.S."/>
            <person name="Islam M.S."/>
            <person name="Emdad E.M."/>
            <person name="Islam M.M."/>
            <person name="Ahmed B."/>
            <person name="Halim A."/>
            <person name="Hossen Q.M.M."/>
            <person name="Hossain M.Z."/>
            <person name="Ahmed R."/>
            <person name="Khan M.M."/>
            <person name="Islam R."/>
            <person name="Rashid M.M."/>
            <person name="Khan S.A."/>
            <person name="Rahman M.S."/>
            <person name="Alam M."/>
        </authorList>
    </citation>
    <scope>NUCLEOTIDE SEQUENCE [LARGE SCALE GENOMIC DNA]</scope>
    <source>
        <strain evidence="3">cv. CVL-1</strain>
        <tissue evidence="2">Whole seedling</tissue>
    </source>
</reference>
<evidence type="ECO:0000313" key="3">
    <source>
        <dbReference type="Proteomes" id="UP000188268"/>
    </source>
</evidence>
<dbReference type="Gramene" id="OMO96027">
    <property type="protein sequence ID" value="OMO96027"/>
    <property type="gene ID" value="CCACVL1_05111"/>
</dbReference>
<dbReference type="EMBL" id="AWWV01007526">
    <property type="protein sequence ID" value="OMO96027.1"/>
    <property type="molecule type" value="Genomic_DNA"/>
</dbReference>
<sequence length="86" mass="9477">MASMTMGYLLPFREESMEPERSSTFPLSLCSKTSGEAILAFILLWVRVFQCDGGSVALQLQVPPSMRKRKSCSNSNSESVISSLIL</sequence>
<protein>
    <submittedName>
        <fullName evidence="2">Uncharacterized protein</fullName>
    </submittedName>
</protein>
<dbReference type="Proteomes" id="UP000188268">
    <property type="component" value="Unassembled WGS sequence"/>
</dbReference>
<accession>A0A1R3JMR9</accession>
<name>A0A1R3JMR9_COCAP</name>
<evidence type="ECO:0000313" key="2">
    <source>
        <dbReference type="EMBL" id="OMO96027.1"/>
    </source>
</evidence>
<organism evidence="2 3">
    <name type="scientific">Corchorus capsularis</name>
    <name type="common">Jute</name>
    <dbReference type="NCBI Taxonomy" id="210143"/>
    <lineage>
        <taxon>Eukaryota</taxon>
        <taxon>Viridiplantae</taxon>
        <taxon>Streptophyta</taxon>
        <taxon>Embryophyta</taxon>
        <taxon>Tracheophyta</taxon>
        <taxon>Spermatophyta</taxon>
        <taxon>Magnoliopsida</taxon>
        <taxon>eudicotyledons</taxon>
        <taxon>Gunneridae</taxon>
        <taxon>Pentapetalae</taxon>
        <taxon>rosids</taxon>
        <taxon>malvids</taxon>
        <taxon>Malvales</taxon>
        <taxon>Malvaceae</taxon>
        <taxon>Grewioideae</taxon>
        <taxon>Apeibeae</taxon>
        <taxon>Corchorus</taxon>
    </lineage>
</organism>
<feature type="compositionally biased region" description="Low complexity" evidence="1">
    <location>
        <begin position="72"/>
        <end position="86"/>
    </location>
</feature>
<evidence type="ECO:0000256" key="1">
    <source>
        <dbReference type="SAM" id="MobiDB-lite"/>
    </source>
</evidence>
<comment type="caution">
    <text evidence="2">The sequence shown here is derived from an EMBL/GenBank/DDBJ whole genome shotgun (WGS) entry which is preliminary data.</text>
</comment>
<gene>
    <name evidence="2" type="ORF">CCACVL1_05111</name>
</gene>
<proteinExistence type="predicted"/>
<dbReference type="AlphaFoldDB" id="A0A1R3JMR9"/>
<feature type="region of interest" description="Disordered" evidence="1">
    <location>
        <begin position="67"/>
        <end position="86"/>
    </location>
</feature>